<dbReference type="EMBL" id="CADCUS010000321">
    <property type="protein sequence ID" value="CAA9413577.1"/>
    <property type="molecule type" value="Genomic_DNA"/>
</dbReference>
<reference evidence="2" key="1">
    <citation type="submission" date="2020-02" db="EMBL/GenBank/DDBJ databases">
        <authorList>
            <person name="Meier V. D."/>
        </authorList>
    </citation>
    <scope>NUCLEOTIDE SEQUENCE</scope>
    <source>
        <strain evidence="2">AVDCRST_MAG66</strain>
    </source>
</reference>
<organism evidence="2">
    <name type="scientific">uncultured Pseudonocardia sp</name>
    <dbReference type="NCBI Taxonomy" id="211455"/>
    <lineage>
        <taxon>Bacteria</taxon>
        <taxon>Bacillati</taxon>
        <taxon>Actinomycetota</taxon>
        <taxon>Actinomycetes</taxon>
        <taxon>Pseudonocardiales</taxon>
        <taxon>Pseudonocardiaceae</taxon>
        <taxon>Pseudonocardia</taxon>
        <taxon>environmental samples</taxon>
    </lineage>
</organism>
<name>A0A6J4PLI1_9PSEU</name>
<sequence length="43" mass="4457">EVQGREARRRPARTARGAAGAASRGPGRRARARGLAVGDGRAM</sequence>
<feature type="non-terminal residue" evidence="2">
    <location>
        <position position="1"/>
    </location>
</feature>
<feature type="region of interest" description="Disordered" evidence="1">
    <location>
        <begin position="1"/>
        <end position="43"/>
    </location>
</feature>
<feature type="non-terminal residue" evidence="2">
    <location>
        <position position="43"/>
    </location>
</feature>
<feature type="compositionally biased region" description="Low complexity" evidence="1">
    <location>
        <begin position="14"/>
        <end position="25"/>
    </location>
</feature>
<accession>A0A6J4PLI1</accession>
<feature type="compositionally biased region" description="Low complexity" evidence="1">
    <location>
        <begin position="33"/>
        <end position="43"/>
    </location>
</feature>
<protein>
    <submittedName>
        <fullName evidence="2">Uncharacterized protein</fullName>
    </submittedName>
</protein>
<gene>
    <name evidence="2" type="ORF">AVDCRST_MAG66-2179</name>
</gene>
<dbReference type="AlphaFoldDB" id="A0A6J4PLI1"/>
<proteinExistence type="predicted"/>
<evidence type="ECO:0000256" key="1">
    <source>
        <dbReference type="SAM" id="MobiDB-lite"/>
    </source>
</evidence>
<evidence type="ECO:0000313" key="2">
    <source>
        <dbReference type="EMBL" id="CAA9413577.1"/>
    </source>
</evidence>